<gene>
    <name evidence="2" type="ORF">SR1949_10940</name>
</gene>
<dbReference type="GO" id="GO:0016740">
    <property type="term" value="F:transferase activity"/>
    <property type="evidence" value="ECO:0007669"/>
    <property type="project" value="UniProtKB-KW"/>
</dbReference>
<protein>
    <submittedName>
        <fullName evidence="2">Hexapeptide repeat-containing transferase</fullName>
    </submittedName>
</protein>
<dbReference type="AlphaFoldDB" id="A0A480A1I3"/>
<feature type="compositionally biased region" description="Polar residues" evidence="1">
    <location>
        <begin position="113"/>
        <end position="137"/>
    </location>
</feature>
<keyword evidence="3" id="KW-1185">Reference proteome</keyword>
<evidence type="ECO:0000313" key="2">
    <source>
        <dbReference type="EMBL" id="GCL35994.1"/>
    </source>
</evidence>
<comment type="caution">
    <text evidence="2">The sequence shown here is derived from an EMBL/GenBank/DDBJ whole genome shotgun (WGS) entry which is preliminary data.</text>
</comment>
<accession>A0A480A1I3</accession>
<organism evidence="2 3">
    <name type="scientific">Sphaerospermopsis reniformis</name>
    <dbReference type="NCBI Taxonomy" id="531300"/>
    <lineage>
        <taxon>Bacteria</taxon>
        <taxon>Bacillati</taxon>
        <taxon>Cyanobacteriota</taxon>
        <taxon>Cyanophyceae</taxon>
        <taxon>Nostocales</taxon>
        <taxon>Aphanizomenonaceae</taxon>
        <taxon>Sphaerospermopsis</taxon>
    </lineage>
</organism>
<dbReference type="GO" id="GO:0031470">
    <property type="term" value="C:carboxysome"/>
    <property type="evidence" value="ECO:0007669"/>
    <property type="project" value="UniProtKB-ARBA"/>
</dbReference>
<proteinExistence type="predicted"/>
<evidence type="ECO:0000313" key="3">
    <source>
        <dbReference type="Proteomes" id="UP000300142"/>
    </source>
</evidence>
<dbReference type="RefSeq" id="WP_137666642.1">
    <property type="nucleotide sequence ID" value="NZ_BJCE01000023.1"/>
</dbReference>
<evidence type="ECO:0000256" key="1">
    <source>
        <dbReference type="SAM" id="MobiDB-lite"/>
    </source>
</evidence>
<feature type="region of interest" description="Disordered" evidence="1">
    <location>
        <begin position="167"/>
        <end position="230"/>
    </location>
</feature>
<keyword evidence="2" id="KW-0808">Transferase</keyword>
<feature type="region of interest" description="Disordered" evidence="1">
    <location>
        <begin position="109"/>
        <end position="154"/>
    </location>
</feature>
<dbReference type="SUPFAM" id="SSF51161">
    <property type="entry name" value="Trimeric LpxA-like enzymes"/>
    <property type="match status" value="1"/>
</dbReference>
<feature type="compositionally biased region" description="Polar residues" evidence="1">
    <location>
        <begin position="192"/>
        <end position="230"/>
    </location>
</feature>
<dbReference type="InterPro" id="IPR011004">
    <property type="entry name" value="Trimer_LpxA-like_sf"/>
</dbReference>
<dbReference type="Gene3D" id="2.160.10.10">
    <property type="entry name" value="Hexapeptide repeat proteins"/>
    <property type="match status" value="1"/>
</dbReference>
<dbReference type="EMBL" id="BJCE01000023">
    <property type="protein sequence ID" value="GCL35994.1"/>
    <property type="molecule type" value="Genomic_DNA"/>
</dbReference>
<dbReference type="GO" id="GO:0043886">
    <property type="term" value="F:structural constituent of carboxysome shell"/>
    <property type="evidence" value="ECO:0007669"/>
    <property type="project" value="UniProtKB-ARBA"/>
</dbReference>
<reference evidence="3" key="1">
    <citation type="submission" date="2019-02" db="EMBL/GenBank/DDBJ databases">
        <title>Draft genome sequence of Sphaerospermopsis reniformis NIES-1949.</title>
        <authorList>
            <person name="Yamaguchi H."/>
            <person name="Suzuki S."/>
            <person name="Kawachi M."/>
        </authorList>
    </citation>
    <scope>NUCLEOTIDE SEQUENCE [LARGE SCALE GENOMIC DNA]</scope>
    <source>
        <strain evidence="3">NIES-1949</strain>
    </source>
</reference>
<name>A0A480A1I3_9CYAN</name>
<dbReference type="Proteomes" id="UP000300142">
    <property type="component" value="Unassembled WGS sequence"/>
</dbReference>
<sequence length="260" mass="26903">MSVPLLRLGNSFDSLMSGDVNIHETAVIAPGVILQAAANSKIIIGPGVCIGMGSILQVNEGILEIEVGANLGAGFLMVGQGKIGANACIGAATTVFNCSVAPEQVVPSGSILGDSSRQIDENQNQPTVETSSDTTVTNPPEAEPENPEEKVVTSTQFSAVAFVEFKQESTSVPPPSPTPKSQSPPVAATPLVTDSTLTETTLPGSPETNSQAPEPSPANTESSQIFGTQIYGQGSINRLLTTLFPNRQPLSNQNSENSSE</sequence>